<dbReference type="CDD" id="cd02440">
    <property type="entry name" value="AdoMet_MTases"/>
    <property type="match status" value="1"/>
</dbReference>
<proteinExistence type="predicted"/>
<evidence type="ECO:0000259" key="9">
    <source>
        <dbReference type="Pfam" id="PF13649"/>
    </source>
</evidence>
<organism evidence="10 11">
    <name type="scientific">Parastrongyloides trichosuri</name>
    <name type="common">Possum-specific nematode worm</name>
    <dbReference type="NCBI Taxonomy" id="131310"/>
    <lineage>
        <taxon>Eukaryota</taxon>
        <taxon>Metazoa</taxon>
        <taxon>Ecdysozoa</taxon>
        <taxon>Nematoda</taxon>
        <taxon>Chromadorea</taxon>
        <taxon>Rhabditida</taxon>
        <taxon>Tylenchina</taxon>
        <taxon>Panagrolaimomorpha</taxon>
        <taxon>Strongyloidoidea</taxon>
        <taxon>Strongyloididae</taxon>
        <taxon>Parastrongyloides</taxon>
    </lineage>
</organism>
<dbReference type="AlphaFoldDB" id="A0A0N4ZHS7"/>
<evidence type="ECO:0000256" key="2">
    <source>
        <dbReference type="ARBA" id="ARBA00005189"/>
    </source>
</evidence>
<comment type="pathway">
    <text evidence="1">Phospholipid metabolism; phosphatidylcholine biosynthesis.</text>
</comment>
<evidence type="ECO:0000256" key="5">
    <source>
        <dbReference type="ARBA" id="ARBA00035674"/>
    </source>
</evidence>
<comment type="catalytic activity">
    <reaction evidence="7">
        <text>phosphoethanolamine + S-adenosyl-L-methionine = N-methylethanolamine phosphate + S-adenosyl-L-homocysteine + H(+)</text>
        <dbReference type="Rhea" id="RHEA:20365"/>
        <dbReference type="ChEBI" id="CHEBI:15378"/>
        <dbReference type="ChEBI" id="CHEBI:57781"/>
        <dbReference type="ChEBI" id="CHEBI:57856"/>
        <dbReference type="ChEBI" id="CHEBI:58190"/>
        <dbReference type="ChEBI" id="CHEBI:59789"/>
        <dbReference type="EC" id="2.1.1.103"/>
    </reaction>
    <physiologicalReaction direction="left-to-right" evidence="7">
        <dbReference type="Rhea" id="RHEA:20366"/>
    </physiologicalReaction>
</comment>
<protein>
    <recommendedName>
        <fullName evidence="5">phosphoethanolamine N-methyltransferase</fullName>
        <ecNumber evidence="5">2.1.1.103</ecNumber>
    </recommendedName>
</protein>
<dbReference type="STRING" id="131310.A0A0N4ZHS7"/>
<reference evidence="11" key="1">
    <citation type="submission" date="2017-02" db="UniProtKB">
        <authorList>
            <consortium name="WormBaseParasite"/>
        </authorList>
    </citation>
    <scope>IDENTIFICATION</scope>
</reference>
<dbReference type="Gene3D" id="3.40.50.12180">
    <property type="match status" value="1"/>
</dbReference>
<accession>A0A0N4ZHS7</accession>
<dbReference type="EC" id="2.1.1.103" evidence="5"/>
<comment type="catalytic activity">
    <reaction evidence="8">
        <text>N-methylethanolamine phosphate + S-adenosyl-L-methionine = N,N-dimethylethanolamine phosphate + S-adenosyl-L-homocysteine + H(+)</text>
        <dbReference type="Rhea" id="RHEA:25321"/>
        <dbReference type="ChEBI" id="CHEBI:15378"/>
        <dbReference type="ChEBI" id="CHEBI:57781"/>
        <dbReference type="ChEBI" id="CHEBI:57856"/>
        <dbReference type="ChEBI" id="CHEBI:58641"/>
        <dbReference type="ChEBI" id="CHEBI:59789"/>
        <dbReference type="EC" id="2.1.1.103"/>
    </reaction>
    <physiologicalReaction direction="left-to-right" evidence="8">
        <dbReference type="Rhea" id="RHEA:25322"/>
    </physiologicalReaction>
</comment>
<evidence type="ECO:0000313" key="11">
    <source>
        <dbReference type="WBParaSite" id="PTRK_0000747400.1"/>
    </source>
</evidence>
<dbReference type="PANTHER" id="PTHR44307:SF2">
    <property type="entry name" value="PHOSPHOETHANOLAMINE METHYLTRANSFERASE ISOFORM X1"/>
    <property type="match status" value="1"/>
</dbReference>
<comment type="pathway">
    <text evidence="2">Lipid metabolism.</text>
</comment>
<keyword evidence="10" id="KW-1185">Reference proteome</keyword>
<dbReference type="GO" id="GO:0000234">
    <property type="term" value="F:phosphoethanolamine N-methyltransferase activity"/>
    <property type="evidence" value="ECO:0007669"/>
    <property type="project" value="UniProtKB-EC"/>
</dbReference>
<evidence type="ECO:0000256" key="3">
    <source>
        <dbReference type="ARBA" id="ARBA00022603"/>
    </source>
</evidence>
<evidence type="ECO:0000313" key="10">
    <source>
        <dbReference type="Proteomes" id="UP000038045"/>
    </source>
</evidence>
<dbReference type="InterPro" id="IPR029063">
    <property type="entry name" value="SAM-dependent_MTases_sf"/>
</dbReference>
<evidence type="ECO:0000256" key="8">
    <source>
        <dbReference type="ARBA" id="ARBA00047841"/>
    </source>
</evidence>
<name>A0A0N4ZHS7_PARTI</name>
<evidence type="ECO:0000256" key="4">
    <source>
        <dbReference type="ARBA" id="ARBA00022679"/>
    </source>
</evidence>
<dbReference type="InterPro" id="IPR041698">
    <property type="entry name" value="Methyltransf_25"/>
</dbReference>
<feature type="domain" description="Methyltransferase" evidence="9">
    <location>
        <begin position="72"/>
        <end position="169"/>
    </location>
</feature>
<dbReference type="Pfam" id="PF13649">
    <property type="entry name" value="Methyltransf_25"/>
    <property type="match status" value="1"/>
</dbReference>
<dbReference type="WBParaSite" id="PTRK_0000747400.1">
    <property type="protein sequence ID" value="PTRK_0000747400.1"/>
    <property type="gene ID" value="PTRK_0000747400"/>
</dbReference>
<comment type="catalytic activity">
    <reaction evidence="6">
        <text>N,N-dimethylethanolamine phosphate + S-adenosyl-L-methionine = phosphocholine + S-adenosyl-L-homocysteine + H(+)</text>
        <dbReference type="Rhea" id="RHEA:25325"/>
        <dbReference type="ChEBI" id="CHEBI:15378"/>
        <dbReference type="ChEBI" id="CHEBI:57856"/>
        <dbReference type="ChEBI" id="CHEBI:58641"/>
        <dbReference type="ChEBI" id="CHEBI:59789"/>
        <dbReference type="ChEBI" id="CHEBI:295975"/>
        <dbReference type="EC" id="2.1.1.103"/>
    </reaction>
    <physiologicalReaction direction="left-to-right" evidence="6">
        <dbReference type="Rhea" id="RHEA:25326"/>
    </physiologicalReaction>
</comment>
<sequence length="491" mass="58204">MPLKCGRLFKLSFWQSMCQKDSERERFLEYWKQFGTDASINNMMLHANASVFEEKDREDVCLMLPDYTNKRVLDVGAGIGRFTAILSIHASSTYATDFMKSYVEKLRLLRKKVRDSGKKLTVKQEDATCLTFKKKSFFLIFTNWLLMYMNDIESVLFLQKSLKWLEEGGYFKFRESCSEPSVLGIESVYDLCSFNKNIQNPTIYRYSSVYIKMIEAIRYVDKKKRMWKYEIEICSSVPTYIDYGSNWRQVQMKLKKVRANYGERFYYPSEIATLVGKDWVTEQKHTDDIVNNIENYFADNIVGQIIKKMKKEIIGNSNEKSVIINYNCLQNEWYKRVNPFSLPNLKNTIIWTNECDPKLFRCSLTAANKKKNSKIFFSYTKNEMYHLLDYIEKRNIIPKLFVAIDFLSHNDMDFFPYYTRVANNPYAKFILLESYKTENEKKNKLNKVPNYCRVMDFTEEVHNGFKSLNYTHIIDNESITISQWMLMSINL</sequence>
<keyword evidence="4" id="KW-0808">Transferase</keyword>
<dbReference type="GO" id="GO:0032259">
    <property type="term" value="P:methylation"/>
    <property type="evidence" value="ECO:0007669"/>
    <property type="project" value="UniProtKB-KW"/>
</dbReference>
<evidence type="ECO:0000256" key="6">
    <source>
        <dbReference type="ARBA" id="ARBA00047619"/>
    </source>
</evidence>
<keyword evidence="3" id="KW-0489">Methyltransferase</keyword>
<dbReference type="PANTHER" id="PTHR44307">
    <property type="entry name" value="PHOSPHOETHANOLAMINE METHYLTRANSFERASE"/>
    <property type="match status" value="1"/>
</dbReference>
<dbReference type="Proteomes" id="UP000038045">
    <property type="component" value="Unplaced"/>
</dbReference>
<dbReference type="Gene3D" id="3.40.50.150">
    <property type="entry name" value="Vaccinia Virus protein VP39"/>
    <property type="match status" value="1"/>
</dbReference>
<dbReference type="SUPFAM" id="SSF53335">
    <property type="entry name" value="S-adenosyl-L-methionine-dependent methyltransferases"/>
    <property type="match status" value="1"/>
</dbReference>
<evidence type="ECO:0000256" key="7">
    <source>
        <dbReference type="ARBA" id="ARBA00047622"/>
    </source>
</evidence>
<evidence type="ECO:0000256" key="1">
    <source>
        <dbReference type="ARBA" id="ARBA00004969"/>
    </source>
</evidence>